<dbReference type="Gene3D" id="3.90.830.10">
    <property type="entry name" value="Syntaxin Binding Protein 1, Chain A, domain 2"/>
    <property type="match status" value="1"/>
</dbReference>
<feature type="region of interest" description="Disordered" evidence="2">
    <location>
        <begin position="548"/>
        <end position="572"/>
    </location>
</feature>
<dbReference type="AlphaFoldDB" id="A0A9P4MHH6"/>
<evidence type="ECO:0000256" key="1">
    <source>
        <dbReference type="ARBA" id="ARBA00009884"/>
    </source>
</evidence>
<keyword evidence="5" id="KW-1185">Reference proteome</keyword>
<comment type="caution">
    <text evidence="4">The sequence shown here is derived from an EMBL/GenBank/DDBJ whole genome shotgun (WGS) entry which is preliminary data.</text>
</comment>
<protein>
    <submittedName>
        <fullName evidence="4">Vacuolar sorting protein</fullName>
    </submittedName>
</protein>
<dbReference type="GO" id="GO:0016192">
    <property type="term" value="P:vesicle-mediated transport"/>
    <property type="evidence" value="ECO:0007669"/>
    <property type="project" value="InterPro"/>
</dbReference>
<dbReference type="PANTHER" id="PTHR11679">
    <property type="entry name" value="VESICLE PROTEIN SORTING-ASSOCIATED"/>
    <property type="match status" value="1"/>
</dbReference>
<dbReference type="Proteomes" id="UP000799439">
    <property type="component" value="Unassembled WGS sequence"/>
</dbReference>
<feature type="compositionally biased region" description="Low complexity" evidence="2">
    <location>
        <begin position="280"/>
        <end position="301"/>
    </location>
</feature>
<dbReference type="Pfam" id="PF00995">
    <property type="entry name" value="Sec1"/>
    <property type="match status" value="1"/>
</dbReference>
<dbReference type="Gene3D" id="3.40.50.2060">
    <property type="match status" value="1"/>
</dbReference>
<keyword evidence="3" id="KW-1133">Transmembrane helix</keyword>
<organism evidence="4 5">
    <name type="scientific">Myriangium duriaei CBS 260.36</name>
    <dbReference type="NCBI Taxonomy" id="1168546"/>
    <lineage>
        <taxon>Eukaryota</taxon>
        <taxon>Fungi</taxon>
        <taxon>Dikarya</taxon>
        <taxon>Ascomycota</taxon>
        <taxon>Pezizomycotina</taxon>
        <taxon>Dothideomycetes</taxon>
        <taxon>Dothideomycetidae</taxon>
        <taxon>Myriangiales</taxon>
        <taxon>Myriangiaceae</taxon>
        <taxon>Myriangium</taxon>
    </lineage>
</organism>
<evidence type="ECO:0000256" key="3">
    <source>
        <dbReference type="SAM" id="Phobius"/>
    </source>
</evidence>
<dbReference type="OrthoDB" id="10262287at2759"/>
<dbReference type="InterPro" id="IPR036045">
    <property type="entry name" value="Sec1-like_sf"/>
</dbReference>
<feature type="region of interest" description="Disordered" evidence="2">
    <location>
        <begin position="275"/>
        <end position="311"/>
    </location>
</feature>
<dbReference type="InterPro" id="IPR043154">
    <property type="entry name" value="Sec-1-like_dom1"/>
</dbReference>
<dbReference type="Gene3D" id="3.40.50.1910">
    <property type="match status" value="1"/>
</dbReference>
<keyword evidence="3" id="KW-0812">Transmembrane</keyword>
<comment type="similarity">
    <text evidence="1">Belongs to the STXBP/unc-18/SEC1 family.</text>
</comment>
<sequence length="683" mass="75017">MAPHANVDTQEITEKARRELLRLLESVRGKKNLVVQKSLLGPIGLFVKFSTLQEYGIEKLFVVENKNVETTQKNIVFLARGEKPQEVQAVAELIKQIRRDSQNDHDFTIIWAPRRTRLSDRILEENGVLGDANILQCPLYFIALEPDVLSLELEDATADLYQRHDPTSLYMSAQAIMGIQRRSGLIPRILGKGEHAKRLSDLLLRLRAEEDIANPDSSSDEFLSSFGMVPSAAIDSLVIIDREVDFPTPLLTQLTYAGLLDETFSTRFNTIEVPTSVVGPAPSSNNQAQSQQTQAQPTNTSQKRKIPLDSSDPLYPELRDLNFALLGPTLNARARALQTNYESRHKADASISDLKSFVSKLPSYQAEQASLKLHTALAEEILSVTHSDIFLKSLEVQQTLIANGDSATQTMHERIEDLISRAAPLPSILRLLSLSSTLTSGLRPRDYDNLKRLVLHAYGFQHLLTFSRLEAAGLLLPRAAGNTGYLNPMASTGKRQSTDYPSIRKTLKLLVDDIDEEAQSDPAYVFSGYAPLSVRLVQCALVKDWASAPPKPSDGRDTQSPAPPSNVQPTGWKPFEDVLARIRGPTVDVVQAGAEAGASNARVALRGSNTAAAAEQGSKRDKTVTSIVFFVGGVTYAEIAALRLVGKQMRERRGGANRRLVIATTGIVNGDRLVGGAVEEKKF</sequence>
<dbReference type="InterPro" id="IPR027482">
    <property type="entry name" value="Sec1-like_dom2"/>
</dbReference>
<feature type="transmembrane region" description="Helical" evidence="3">
    <location>
        <begin position="627"/>
        <end position="645"/>
    </location>
</feature>
<evidence type="ECO:0000256" key="2">
    <source>
        <dbReference type="SAM" id="MobiDB-lite"/>
    </source>
</evidence>
<dbReference type="InterPro" id="IPR001619">
    <property type="entry name" value="Sec1-like"/>
</dbReference>
<proteinExistence type="inferred from homology"/>
<dbReference type="SUPFAM" id="SSF56815">
    <property type="entry name" value="Sec1/munc18-like (SM) proteins"/>
    <property type="match status" value="1"/>
</dbReference>
<gene>
    <name evidence="4" type="ORF">K461DRAFT_275930</name>
</gene>
<dbReference type="InterPro" id="IPR043127">
    <property type="entry name" value="Sec-1-like_dom3a"/>
</dbReference>
<dbReference type="Gene3D" id="1.25.40.850">
    <property type="match status" value="1"/>
</dbReference>
<dbReference type="EMBL" id="ML996083">
    <property type="protein sequence ID" value="KAF2154770.1"/>
    <property type="molecule type" value="Genomic_DNA"/>
</dbReference>
<dbReference type="InterPro" id="IPR043155">
    <property type="entry name" value="VPS33_dom3b"/>
</dbReference>
<evidence type="ECO:0000313" key="4">
    <source>
        <dbReference type="EMBL" id="KAF2154770.1"/>
    </source>
</evidence>
<name>A0A9P4MHH6_9PEZI</name>
<reference evidence="4" key="1">
    <citation type="journal article" date="2020" name="Stud. Mycol.">
        <title>101 Dothideomycetes genomes: a test case for predicting lifestyles and emergence of pathogens.</title>
        <authorList>
            <person name="Haridas S."/>
            <person name="Albert R."/>
            <person name="Binder M."/>
            <person name="Bloem J."/>
            <person name="Labutti K."/>
            <person name="Salamov A."/>
            <person name="Andreopoulos B."/>
            <person name="Baker S."/>
            <person name="Barry K."/>
            <person name="Bills G."/>
            <person name="Bluhm B."/>
            <person name="Cannon C."/>
            <person name="Castanera R."/>
            <person name="Culley D."/>
            <person name="Daum C."/>
            <person name="Ezra D."/>
            <person name="Gonzalez J."/>
            <person name="Henrissat B."/>
            <person name="Kuo A."/>
            <person name="Liang C."/>
            <person name="Lipzen A."/>
            <person name="Lutzoni F."/>
            <person name="Magnuson J."/>
            <person name="Mondo S."/>
            <person name="Nolan M."/>
            <person name="Ohm R."/>
            <person name="Pangilinan J."/>
            <person name="Park H.-J."/>
            <person name="Ramirez L."/>
            <person name="Alfaro M."/>
            <person name="Sun H."/>
            <person name="Tritt A."/>
            <person name="Yoshinaga Y."/>
            <person name="Zwiers L.-H."/>
            <person name="Turgeon B."/>
            <person name="Goodwin S."/>
            <person name="Spatafora J."/>
            <person name="Crous P."/>
            <person name="Grigoriev I."/>
        </authorList>
    </citation>
    <scope>NUCLEOTIDE SEQUENCE</scope>
    <source>
        <strain evidence="4">CBS 260.36</strain>
    </source>
</reference>
<keyword evidence="3" id="KW-0472">Membrane</keyword>
<accession>A0A9P4MHH6</accession>
<evidence type="ECO:0000313" key="5">
    <source>
        <dbReference type="Proteomes" id="UP000799439"/>
    </source>
</evidence>